<dbReference type="SMART" id="SM00665">
    <property type="entry name" value="B561"/>
    <property type="match status" value="1"/>
</dbReference>
<dbReference type="EMBL" id="JACBAD010001822">
    <property type="protein sequence ID" value="KAF7133703.1"/>
    <property type="molecule type" value="Genomic_DNA"/>
</dbReference>
<evidence type="ECO:0000313" key="13">
    <source>
        <dbReference type="Proteomes" id="UP000630445"/>
    </source>
</evidence>
<dbReference type="Gene3D" id="2.60.40.1210">
    <property type="entry name" value="Cellobiose dehydrogenase, cytochrome domain"/>
    <property type="match status" value="1"/>
</dbReference>
<dbReference type="GO" id="GO:0016020">
    <property type="term" value="C:membrane"/>
    <property type="evidence" value="ECO:0007669"/>
    <property type="project" value="UniProtKB-SubCell"/>
</dbReference>
<feature type="transmembrane region" description="Helical" evidence="8">
    <location>
        <begin position="283"/>
        <end position="305"/>
    </location>
</feature>
<dbReference type="Pfam" id="PF01636">
    <property type="entry name" value="APH"/>
    <property type="match status" value="1"/>
</dbReference>
<evidence type="ECO:0000256" key="8">
    <source>
        <dbReference type="SAM" id="Phobius"/>
    </source>
</evidence>
<keyword evidence="7" id="KW-0175">Coiled coil</keyword>
<sequence>MLIVYCLCWWFLAGFDYALAQVQTFTAPGENAITYSVNVPNSTAASGSRPIFIQMRSTKEVQWFAWGQGAVMQGANIFVVYATENNITISPRLGVEHVMPLYNPQARFTVLDGSGISDGTITANIRCDSCITWPGGHEDVTSTSSPWIWAVKHGSMLDSDSVSASITIHDLSGGATVNMKQATGGSSENPFLGGSTTSNSSSAQAVQTVNSESVRKKRIAHAVLMIVAFVLFFPLIALGVPLFPSSRTVVIHACLQLSTLALVIAGFGLGISMAISLDLVGSYHPIIGIVVVSCLILFQPAMGLIQHRYFRRTGKKSVASYIHRWLGRTLITLGIINAGLGFRLTGIGTSVAPTGAVIAYGVVAGLVWFPGQSDVRVIECYQFLEGKYVISARFNVLLILSDWNSNDELFKFTRGRFVVDEAENLRKREIRFDLNRLASVAADSIGAAKCISIKKYPDRMFNKAFLMTMEDGREVVAKVPNPNAGVPHFTTASEVATMDFARKILNTPAPRVYAWNSQAKSHPVGAEFIIMEKTQGVPLSQVWDTMKPQKLQVLLAMTRLQKHWLSVSFSHYGSLYYAGDVQPPAGNHYVKDGKAVRDSEFAIGPATGRDWFDAGRSVLDIEKGPWASLTQYLQAVGTRETKAIQSLEPPKQIALFCGPKLYRPNTEKKITALAWYRELVGALIPKDTAITKPCLWHNDLHDDNVFVDPSNPEKITGIIDWQSSHISPLFNHNPDPAFLDWDGLEPETLDLAPRLKLSGLSPEERFAAIHEYTVKTFKFRKTAAYGLIFLAHRMFEYGEAHFQSLLVDLKDTWADLTAVNSNMPFPFDLSEADIERIKRDSDGAVAGTELVAEVKETLGDLWPDKGFIEHERYDACKAALDEVKNQILEQLAETEEEKAEYNRYWPFE</sequence>
<feature type="transmembrane region" description="Helical" evidence="8">
    <location>
        <begin position="325"/>
        <end position="344"/>
    </location>
</feature>
<dbReference type="Gene3D" id="3.90.1200.10">
    <property type="match status" value="1"/>
</dbReference>
<keyword evidence="4" id="KW-0249">Electron transport</keyword>
<dbReference type="PANTHER" id="PTHR47797:SF1">
    <property type="entry name" value="CYTOCHROME B561 DOMAIN-CONTAINING PROTEIN-RELATED"/>
    <property type="match status" value="1"/>
</dbReference>
<dbReference type="InterPro" id="IPR011009">
    <property type="entry name" value="Kinase-like_dom_sf"/>
</dbReference>
<dbReference type="Gene3D" id="1.20.120.1770">
    <property type="match status" value="1"/>
</dbReference>
<dbReference type="Proteomes" id="UP000630445">
    <property type="component" value="Unassembled WGS sequence"/>
</dbReference>
<feature type="transmembrane region" description="Helical" evidence="8">
    <location>
        <begin position="255"/>
        <end position="277"/>
    </location>
</feature>
<evidence type="ECO:0000256" key="1">
    <source>
        <dbReference type="ARBA" id="ARBA00004370"/>
    </source>
</evidence>
<keyword evidence="2" id="KW-0813">Transport</keyword>
<feature type="transmembrane region" description="Helical" evidence="8">
    <location>
        <begin position="219"/>
        <end position="243"/>
    </location>
</feature>
<dbReference type="SUPFAM" id="SSF56112">
    <property type="entry name" value="Protein kinase-like (PK-like)"/>
    <property type="match status" value="1"/>
</dbReference>
<feature type="domain" description="Cytochrome b561" evidence="11">
    <location>
        <begin position="220"/>
        <end position="342"/>
    </location>
</feature>
<keyword evidence="13" id="KW-1185">Reference proteome</keyword>
<dbReference type="SUPFAM" id="SSF49344">
    <property type="entry name" value="CBD9-like"/>
    <property type="match status" value="1"/>
</dbReference>
<evidence type="ECO:0000256" key="5">
    <source>
        <dbReference type="ARBA" id="ARBA00022989"/>
    </source>
</evidence>
<name>A0A8H6UGA8_9EURO</name>
<protein>
    <recommendedName>
        <fullName evidence="14">Cytochrome b561 domain-containing protein</fullName>
    </recommendedName>
</protein>
<feature type="signal peptide" evidence="9">
    <location>
        <begin position="1"/>
        <end position="20"/>
    </location>
</feature>
<dbReference type="Pfam" id="PF16010">
    <property type="entry name" value="CDH-cyt"/>
    <property type="match status" value="1"/>
</dbReference>
<evidence type="ECO:0000256" key="7">
    <source>
        <dbReference type="SAM" id="Coils"/>
    </source>
</evidence>
<evidence type="ECO:0000256" key="6">
    <source>
        <dbReference type="ARBA" id="ARBA00023136"/>
    </source>
</evidence>
<organism evidence="12 13">
    <name type="scientific">Aspergillus hiratsukae</name>
    <dbReference type="NCBI Taxonomy" id="1194566"/>
    <lineage>
        <taxon>Eukaryota</taxon>
        <taxon>Fungi</taxon>
        <taxon>Dikarya</taxon>
        <taxon>Ascomycota</taxon>
        <taxon>Pezizomycotina</taxon>
        <taxon>Eurotiomycetes</taxon>
        <taxon>Eurotiomycetidae</taxon>
        <taxon>Eurotiales</taxon>
        <taxon>Aspergillaceae</taxon>
        <taxon>Aspergillus</taxon>
        <taxon>Aspergillus subgen. Fumigati</taxon>
    </lineage>
</organism>
<dbReference type="AlphaFoldDB" id="A0A8H6UGA8"/>
<comment type="subcellular location">
    <subcellularLocation>
        <location evidence="1">Membrane</location>
    </subcellularLocation>
</comment>
<gene>
    <name evidence="12" type="ORF">CNMCM5793_005001</name>
</gene>
<proteinExistence type="predicted"/>
<evidence type="ECO:0000256" key="3">
    <source>
        <dbReference type="ARBA" id="ARBA00022692"/>
    </source>
</evidence>
<keyword evidence="5 8" id="KW-1133">Transmembrane helix</keyword>
<accession>A0A8H6UGA8</accession>
<dbReference type="InterPro" id="IPR006593">
    <property type="entry name" value="Cyt_b561/ferric_Rdtase_TM"/>
</dbReference>
<keyword evidence="9" id="KW-0732">Signal</keyword>
<dbReference type="InterPro" id="IPR002575">
    <property type="entry name" value="Aminoglycoside_PTrfase"/>
</dbReference>
<evidence type="ECO:0000313" key="12">
    <source>
        <dbReference type="EMBL" id="KAF7133703.1"/>
    </source>
</evidence>
<comment type="caution">
    <text evidence="12">The sequence shown here is derived from an EMBL/GenBank/DDBJ whole genome shotgun (WGS) entry which is preliminary data.</text>
</comment>
<dbReference type="CDD" id="cd09630">
    <property type="entry name" value="CDH_like_cytochrome"/>
    <property type="match status" value="1"/>
</dbReference>
<reference evidence="12" key="1">
    <citation type="submission" date="2020-06" db="EMBL/GenBank/DDBJ databases">
        <title>Draft genome sequences of strains closely related to Aspergillus parafelis and Aspergillus hiratsukae.</title>
        <authorList>
            <person name="Dos Santos R.A.C."/>
            <person name="Rivero-Menendez O."/>
            <person name="Steenwyk J.L."/>
            <person name="Mead M.E."/>
            <person name="Goldman G.H."/>
            <person name="Alastruey-Izquierdo A."/>
            <person name="Rokas A."/>
        </authorList>
    </citation>
    <scope>NUCLEOTIDE SEQUENCE</scope>
    <source>
        <strain evidence="12">CNM-CM5793</strain>
    </source>
</reference>
<keyword evidence="3 8" id="KW-0812">Transmembrane</keyword>
<evidence type="ECO:0008006" key="14">
    <source>
        <dbReference type="Google" id="ProtNLM"/>
    </source>
</evidence>
<dbReference type="CDD" id="cd08760">
    <property type="entry name" value="Cyt_b561_FRRS1_like"/>
    <property type="match status" value="1"/>
</dbReference>
<dbReference type="SMART" id="SM00664">
    <property type="entry name" value="DoH"/>
    <property type="match status" value="1"/>
</dbReference>
<feature type="chain" id="PRO_5034933048" description="Cytochrome b561 domain-containing protein" evidence="9">
    <location>
        <begin position="21"/>
        <end position="908"/>
    </location>
</feature>
<keyword evidence="6 8" id="KW-0472">Membrane</keyword>
<evidence type="ECO:0000256" key="9">
    <source>
        <dbReference type="SAM" id="SignalP"/>
    </source>
</evidence>
<dbReference type="OrthoDB" id="2831558at2759"/>
<dbReference type="PANTHER" id="PTHR47797">
    <property type="entry name" value="DEHYDROGENASE, PUTATIVE (AFU_ORTHOLOGUE AFUA_8G05805)-RELATED"/>
    <property type="match status" value="1"/>
</dbReference>
<feature type="domain" description="DOMON" evidence="10">
    <location>
        <begin position="63"/>
        <end position="152"/>
    </location>
</feature>
<feature type="coiled-coil region" evidence="7">
    <location>
        <begin position="877"/>
        <end position="904"/>
    </location>
</feature>
<dbReference type="InterPro" id="IPR005018">
    <property type="entry name" value="DOMON_domain"/>
</dbReference>
<dbReference type="InterPro" id="IPR015920">
    <property type="entry name" value="Cellobiose_DH-like_cyt"/>
</dbReference>
<evidence type="ECO:0000256" key="4">
    <source>
        <dbReference type="ARBA" id="ARBA00022982"/>
    </source>
</evidence>
<evidence type="ECO:0000259" key="10">
    <source>
        <dbReference type="SMART" id="SM00664"/>
    </source>
</evidence>
<evidence type="ECO:0000256" key="2">
    <source>
        <dbReference type="ARBA" id="ARBA00022448"/>
    </source>
</evidence>
<evidence type="ECO:0000259" key="11">
    <source>
        <dbReference type="SMART" id="SM00665"/>
    </source>
</evidence>